<dbReference type="PANTHER" id="PTHR48104">
    <property type="entry name" value="METACASPASE-4"/>
    <property type="match status" value="1"/>
</dbReference>
<keyword evidence="5" id="KW-1185">Reference proteome</keyword>
<protein>
    <recommendedName>
        <fullName evidence="3">Peptidase C14 caspase domain-containing protein</fullName>
    </recommendedName>
</protein>
<accession>A0A5C3MNL7</accession>
<sequence>MPGLVQASHSGSPGPSKGRKRALLIGINYTRAQDSGNILEGPCKDARTFKQLLTERYGYYEEEITLMTDDDGTPKHLRPTRRNIREEAAKLVSGAQSGDRFVFYYAGHADQEEALNDPDEDDQLDEEIIAEDDLSDVQSPTSVQSPTGPQQRIRDNDLRRIMIDPLPAGSSLIVSPPGRSLVLLLTSEPLGHLEHYHCNSPWNPSWKTSPIAPYDLAAHRYRSVRHLPTPPHSRRPSDEGPGPDKPWTSTAAVFPVSAAEPSRPRRMTWASLTNQDEQPDCPIAEVMCTGECAQSEDEVPQVISVAACLDSQFAWEGPDGGSITQVLVKFLRQNPDCTLYDVVLELSRKLQHAGFLVEQQRTSSPDDFKDIPQPAYQLPQIGSRSALDLHSPFTL</sequence>
<dbReference type="PANTHER" id="PTHR48104:SF30">
    <property type="entry name" value="METACASPASE-1"/>
    <property type="match status" value="1"/>
</dbReference>
<comment type="similarity">
    <text evidence="1">Belongs to the peptidase C14B family.</text>
</comment>
<evidence type="ECO:0000259" key="3">
    <source>
        <dbReference type="Pfam" id="PF00656"/>
    </source>
</evidence>
<dbReference type="GO" id="GO:0004197">
    <property type="term" value="F:cysteine-type endopeptidase activity"/>
    <property type="evidence" value="ECO:0007669"/>
    <property type="project" value="InterPro"/>
</dbReference>
<evidence type="ECO:0000313" key="5">
    <source>
        <dbReference type="Proteomes" id="UP000305948"/>
    </source>
</evidence>
<dbReference type="AlphaFoldDB" id="A0A5C3MNL7"/>
<evidence type="ECO:0000256" key="1">
    <source>
        <dbReference type="ARBA" id="ARBA00009005"/>
    </source>
</evidence>
<dbReference type="EMBL" id="ML213529">
    <property type="protein sequence ID" value="TFK46487.1"/>
    <property type="molecule type" value="Genomic_DNA"/>
</dbReference>
<dbReference type="GO" id="GO:0006508">
    <property type="term" value="P:proteolysis"/>
    <property type="evidence" value="ECO:0007669"/>
    <property type="project" value="InterPro"/>
</dbReference>
<feature type="compositionally biased region" description="Polar residues" evidence="2">
    <location>
        <begin position="136"/>
        <end position="150"/>
    </location>
</feature>
<feature type="region of interest" description="Disordered" evidence="2">
    <location>
        <begin position="225"/>
        <end position="249"/>
    </location>
</feature>
<dbReference type="OrthoDB" id="3223806at2759"/>
<dbReference type="InterPro" id="IPR011600">
    <property type="entry name" value="Pept_C14_caspase"/>
</dbReference>
<reference evidence="4 5" key="1">
    <citation type="journal article" date="2019" name="Nat. Ecol. Evol.">
        <title>Megaphylogeny resolves global patterns of mushroom evolution.</title>
        <authorList>
            <person name="Varga T."/>
            <person name="Krizsan K."/>
            <person name="Foldi C."/>
            <person name="Dima B."/>
            <person name="Sanchez-Garcia M."/>
            <person name="Sanchez-Ramirez S."/>
            <person name="Szollosi G.J."/>
            <person name="Szarkandi J.G."/>
            <person name="Papp V."/>
            <person name="Albert L."/>
            <person name="Andreopoulos W."/>
            <person name="Angelini C."/>
            <person name="Antonin V."/>
            <person name="Barry K.W."/>
            <person name="Bougher N.L."/>
            <person name="Buchanan P."/>
            <person name="Buyck B."/>
            <person name="Bense V."/>
            <person name="Catcheside P."/>
            <person name="Chovatia M."/>
            <person name="Cooper J."/>
            <person name="Damon W."/>
            <person name="Desjardin D."/>
            <person name="Finy P."/>
            <person name="Geml J."/>
            <person name="Haridas S."/>
            <person name="Hughes K."/>
            <person name="Justo A."/>
            <person name="Karasinski D."/>
            <person name="Kautmanova I."/>
            <person name="Kiss B."/>
            <person name="Kocsube S."/>
            <person name="Kotiranta H."/>
            <person name="LaButti K.M."/>
            <person name="Lechner B.E."/>
            <person name="Liimatainen K."/>
            <person name="Lipzen A."/>
            <person name="Lukacs Z."/>
            <person name="Mihaltcheva S."/>
            <person name="Morgado L.N."/>
            <person name="Niskanen T."/>
            <person name="Noordeloos M.E."/>
            <person name="Ohm R.A."/>
            <person name="Ortiz-Santana B."/>
            <person name="Ovrebo C."/>
            <person name="Racz N."/>
            <person name="Riley R."/>
            <person name="Savchenko A."/>
            <person name="Shiryaev A."/>
            <person name="Soop K."/>
            <person name="Spirin V."/>
            <person name="Szebenyi C."/>
            <person name="Tomsovsky M."/>
            <person name="Tulloss R.E."/>
            <person name="Uehling J."/>
            <person name="Grigoriev I.V."/>
            <person name="Vagvolgyi C."/>
            <person name="Papp T."/>
            <person name="Martin F.M."/>
            <person name="Miettinen O."/>
            <person name="Hibbett D.S."/>
            <person name="Nagy L.G."/>
        </authorList>
    </citation>
    <scope>NUCLEOTIDE SEQUENCE [LARGE SCALE GENOMIC DNA]</scope>
    <source>
        <strain evidence="4 5">OMC1185</strain>
    </source>
</reference>
<dbReference type="GO" id="GO:0005737">
    <property type="term" value="C:cytoplasm"/>
    <property type="evidence" value="ECO:0007669"/>
    <property type="project" value="TreeGrafter"/>
</dbReference>
<name>A0A5C3MNL7_9AGAM</name>
<dbReference type="Pfam" id="PF00656">
    <property type="entry name" value="Peptidase_C14"/>
    <property type="match status" value="1"/>
</dbReference>
<evidence type="ECO:0000313" key="4">
    <source>
        <dbReference type="EMBL" id="TFK46487.1"/>
    </source>
</evidence>
<dbReference type="Proteomes" id="UP000305948">
    <property type="component" value="Unassembled WGS sequence"/>
</dbReference>
<feature type="domain" description="Peptidase C14 caspase" evidence="3">
    <location>
        <begin position="19"/>
        <end position="373"/>
    </location>
</feature>
<dbReference type="Gene3D" id="3.40.50.1460">
    <property type="match status" value="1"/>
</dbReference>
<feature type="region of interest" description="Disordered" evidence="2">
    <location>
        <begin position="132"/>
        <end position="156"/>
    </location>
</feature>
<gene>
    <name evidence="4" type="ORF">OE88DRAFT_1739379</name>
</gene>
<proteinExistence type="inferred from homology"/>
<organism evidence="4 5">
    <name type="scientific">Heliocybe sulcata</name>
    <dbReference type="NCBI Taxonomy" id="5364"/>
    <lineage>
        <taxon>Eukaryota</taxon>
        <taxon>Fungi</taxon>
        <taxon>Dikarya</taxon>
        <taxon>Basidiomycota</taxon>
        <taxon>Agaricomycotina</taxon>
        <taxon>Agaricomycetes</taxon>
        <taxon>Gloeophyllales</taxon>
        <taxon>Gloeophyllaceae</taxon>
        <taxon>Heliocybe</taxon>
    </lineage>
</organism>
<evidence type="ECO:0000256" key="2">
    <source>
        <dbReference type="SAM" id="MobiDB-lite"/>
    </source>
</evidence>
<dbReference type="Gene3D" id="3.40.50.12660">
    <property type="match status" value="1"/>
</dbReference>
<dbReference type="InterPro" id="IPR050452">
    <property type="entry name" value="Metacaspase"/>
</dbReference>